<keyword evidence="17" id="KW-1185">Reference proteome</keyword>
<dbReference type="PANTHER" id="PTHR11705:SF91">
    <property type="entry name" value="FI01817P-RELATED"/>
    <property type="match status" value="1"/>
</dbReference>
<feature type="domain" description="Peptidase M14" evidence="15">
    <location>
        <begin position="118"/>
        <end position="416"/>
    </location>
</feature>
<keyword evidence="12" id="KW-1015">Disulfide bond</keyword>
<dbReference type="FunFam" id="3.40.630.10:FF:000040">
    <property type="entry name" value="zinc carboxypeptidase"/>
    <property type="match status" value="1"/>
</dbReference>
<dbReference type="Pfam" id="PF02244">
    <property type="entry name" value="Propep_M14"/>
    <property type="match status" value="1"/>
</dbReference>
<evidence type="ECO:0000313" key="16">
    <source>
        <dbReference type="EMBL" id="CAH1780164.1"/>
    </source>
</evidence>
<keyword evidence="10" id="KW-0862">Zinc</keyword>
<dbReference type="SUPFAM" id="SSF54897">
    <property type="entry name" value="Protease propeptides/inhibitors"/>
    <property type="match status" value="1"/>
</dbReference>
<dbReference type="OrthoDB" id="3626597at2759"/>
<dbReference type="GO" id="GO:0004181">
    <property type="term" value="F:metallocarboxypeptidase activity"/>
    <property type="evidence" value="ECO:0007669"/>
    <property type="project" value="InterPro"/>
</dbReference>
<dbReference type="InterPro" id="IPR000834">
    <property type="entry name" value="Peptidase_M14"/>
</dbReference>
<reference evidence="16" key="1">
    <citation type="submission" date="2022-03" db="EMBL/GenBank/DDBJ databases">
        <authorList>
            <person name="Martin C."/>
        </authorList>
    </citation>
    <scope>NUCLEOTIDE SEQUENCE</scope>
</reference>
<comment type="function">
    <text evidence="13">Involved in the digestion of the blood meal.</text>
</comment>
<dbReference type="AlphaFoldDB" id="A0A8J1UR54"/>
<gene>
    <name evidence="16" type="ORF">OFUS_LOCUS6893</name>
</gene>
<keyword evidence="6" id="KW-0645">Protease</keyword>
<accession>A0A8J1UR54</accession>
<dbReference type="PROSITE" id="PS52035">
    <property type="entry name" value="PEPTIDASE_M14"/>
    <property type="match status" value="1"/>
</dbReference>
<dbReference type="PRINTS" id="PR00765">
    <property type="entry name" value="CRBOXYPTASEA"/>
</dbReference>
<dbReference type="GO" id="GO:0008270">
    <property type="term" value="F:zinc ion binding"/>
    <property type="evidence" value="ECO:0007669"/>
    <property type="project" value="InterPro"/>
</dbReference>
<evidence type="ECO:0000256" key="5">
    <source>
        <dbReference type="ARBA" id="ARBA00022645"/>
    </source>
</evidence>
<keyword evidence="9" id="KW-0378">Hydrolase</keyword>
<name>A0A8J1UR54_OWEFU</name>
<evidence type="ECO:0000259" key="15">
    <source>
        <dbReference type="PROSITE" id="PS52035"/>
    </source>
</evidence>
<dbReference type="GO" id="GO:0006508">
    <property type="term" value="P:proteolysis"/>
    <property type="evidence" value="ECO:0007669"/>
    <property type="project" value="UniProtKB-KW"/>
</dbReference>
<dbReference type="InterPro" id="IPR003146">
    <property type="entry name" value="M14A_act_pep"/>
</dbReference>
<evidence type="ECO:0000256" key="1">
    <source>
        <dbReference type="ARBA" id="ARBA00001947"/>
    </source>
</evidence>
<dbReference type="Pfam" id="PF00246">
    <property type="entry name" value="Peptidase_M14"/>
    <property type="match status" value="1"/>
</dbReference>
<dbReference type="PROSITE" id="PS00132">
    <property type="entry name" value="CARBOXYPEPT_ZN_1"/>
    <property type="match status" value="1"/>
</dbReference>
<proteinExistence type="inferred from homology"/>
<keyword evidence="11" id="KW-0482">Metalloprotease</keyword>
<dbReference type="Proteomes" id="UP000749559">
    <property type="component" value="Unassembled WGS sequence"/>
</dbReference>
<evidence type="ECO:0000256" key="3">
    <source>
        <dbReference type="ARBA" id="ARBA00005988"/>
    </source>
</evidence>
<feature type="active site" description="Proton donor/acceptor" evidence="14">
    <location>
        <position position="383"/>
    </location>
</feature>
<dbReference type="SMART" id="SM00631">
    <property type="entry name" value="Zn_pept"/>
    <property type="match status" value="1"/>
</dbReference>
<evidence type="ECO:0000256" key="8">
    <source>
        <dbReference type="ARBA" id="ARBA00022729"/>
    </source>
</evidence>
<dbReference type="InterPro" id="IPR036990">
    <property type="entry name" value="M14A-like_propep"/>
</dbReference>
<evidence type="ECO:0000256" key="4">
    <source>
        <dbReference type="ARBA" id="ARBA00022525"/>
    </source>
</evidence>
<dbReference type="SUPFAM" id="SSF53187">
    <property type="entry name" value="Zn-dependent exopeptidases"/>
    <property type="match status" value="1"/>
</dbReference>
<evidence type="ECO:0000256" key="6">
    <source>
        <dbReference type="ARBA" id="ARBA00022670"/>
    </source>
</evidence>
<comment type="subcellular location">
    <subcellularLocation>
        <location evidence="2">Secreted</location>
    </subcellularLocation>
</comment>
<keyword evidence="7" id="KW-0479">Metal-binding</keyword>
<evidence type="ECO:0000256" key="9">
    <source>
        <dbReference type="ARBA" id="ARBA00022801"/>
    </source>
</evidence>
<protein>
    <recommendedName>
        <fullName evidence="15">Peptidase M14 domain-containing protein</fullName>
    </recommendedName>
</protein>
<keyword evidence="8" id="KW-0732">Signal</keyword>
<evidence type="ECO:0000256" key="7">
    <source>
        <dbReference type="ARBA" id="ARBA00022723"/>
    </source>
</evidence>
<evidence type="ECO:0000256" key="2">
    <source>
        <dbReference type="ARBA" id="ARBA00004613"/>
    </source>
</evidence>
<dbReference type="Gene3D" id="3.40.630.10">
    <property type="entry name" value="Zn peptidases"/>
    <property type="match status" value="1"/>
</dbReference>
<evidence type="ECO:0000256" key="13">
    <source>
        <dbReference type="ARBA" id="ARBA00057299"/>
    </source>
</evidence>
<evidence type="ECO:0000256" key="14">
    <source>
        <dbReference type="PROSITE-ProRule" id="PRU01379"/>
    </source>
</evidence>
<dbReference type="CDD" id="cd03860">
    <property type="entry name" value="M14_CP_A-B_like"/>
    <property type="match status" value="1"/>
</dbReference>
<dbReference type="GO" id="GO:0005615">
    <property type="term" value="C:extracellular space"/>
    <property type="evidence" value="ECO:0007669"/>
    <property type="project" value="TreeGrafter"/>
</dbReference>
<organism evidence="16 17">
    <name type="scientific">Owenia fusiformis</name>
    <name type="common">Polychaete worm</name>
    <dbReference type="NCBI Taxonomy" id="6347"/>
    <lineage>
        <taxon>Eukaryota</taxon>
        <taxon>Metazoa</taxon>
        <taxon>Spiralia</taxon>
        <taxon>Lophotrochozoa</taxon>
        <taxon>Annelida</taxon>
        <taxon>Polychaeta</taxon>
        <taxon>Sedentaria</taxon>
        <taxon>Canalipalpata</taxon>
        <taxon>Sabellida</taxon>
        <taxon>Oweniida</taxon>
        <taxon>Oweniidae</taxon>
        <taxon>Owenia</taxon>
    </lineage>
</organism>
<dbReference type="PANTHER" id="PTHR11705">
    <property type="entry name" value="PROTEASE FAMILY M14 CARBOXYPEPTIDASE A,B"/>
    <property type="match status" value="1"/>
</dbReference>
<sequence length="436" mass="49572">MWKIAFLFLSVAAVLAERKRYDGHKLLRITPTTQEDLDAATKFIDQRQSELDFWKLPRGVSDNADLRVSPEEYDTVAEQLRAAGVNFNVIQENLQDRIDEDYERLSNKAGKQPIDLEDFNRHGDINTWLTNQAASCTGGVQCTTYDIGNSYEGRTMRVIRIGINSSDQKPAIWVDAGIHAREWISPSTAIYFINQLINNAADATVRQVLERFDWFILPLHNPDGYEYTHTNERLWRKTRTPTDPVWDCYGADPNRNFGYQWGGDGASPEPCSDTYRGDSAFSEPCAQRVRDFVTPRANQFRAFVTMHSYGQWWFTPWGYTANEVPRDYDDQAAVGEVVADAIFAVNGRSYTVGPSSILLYKNSGASDDWAYGELGIKYTYSPELPALHHGFTIPKQYITPIGKETWEGMKAMANEIHKRIKKDDLSTIVKKLGGYL</sequence>
<evidence type="ECO:0000313" key="17">
    <source>
        <dbReference type="Proteomes" id="UP000749559"/>
    </source>
</evidence>
<comment type="caution">
    <text evidence="16">The sequence shown here is derived from an EMBL/GenBank/DDBJ whole genome shotgun (WGS) entry which is preliminary data.</text>
</comment>
<keyword evidence="4" id="KW-0964">Secreted</keyword>
<dbReference type="Gene3D" id="3.30.70.340">
    <property type="entry name" value="Metallocarboxypeptidase-like"/>
    <property type="match status" value="1"/>
</dbReference>
<keyword evidence="5" id="KW-0121">Carboxypeptidase</keyword>
<evidence type="ECO:0000256" key="10">
    <source>
        <dbReference type="ARBA" id="ARBA00022833"/>
    </source>
</evidence>
<dbReference type="InterPro" id="IPR057246">
    <property type="entry name" value="CARBOXYPEPT_ZN_1"/>
</dbReference>
<comment type="similarity">
    <text evidence="3 14">Belongs to the peptidase M14 family.</text>
</comment>
<evidence type="ECO:0000256" key="11">
    <source>
        <dbReference type="ARBA" id="ARBA00023049"/>
    </source>
</evidence>
<evidence type="ECO:0000256" key="12">
    <source>
        <dbReference type="ARBA" id="ARBA00023157"/>
    </source>
</evidence>
<comment type="cofactor">
    <cofactor evidence="1">
        <name>Zn(2+)</name>
        <dbReference type="ChEBI" id="CHEBI:29105"/>
    </cofactor>
</comment>
<dbReference type="EMBL" id="CAIIXF020000003">
    <property type="protein sequence ID" value="CAH1780164.1"/>
    <property type="molecule type" value="Genomic_DNA"/>
</dbReference>